<protein>
    <recommendedName>
        <fullName evidence="1">UspA domain-containing protein</fullName>
    </recommendedName>
</protein>
<evidence type="ECO:0000313" key="2">
    <source>
        <dbReference type="EMBL" id="GAA0262297.1"/>
    </source>
</evidence>
<dbReference type="CDD" id="cd00293">
    <property type="entry name" value="USP-like"/>
    <property type="match status" value="1"/>
</dbReference>
<feature type="domain" description="UspA" evidence="1">
    <location>
        <begin position="89"/>
        <end position="198"/>
    </location>
</feature>
<dbReference type="Pfam" id="PF00582">
    <property type="entry name" value="Usp"/>
    <property type="match status" value="1"/>
</dbReference>
<dbReference type="InterPro" id="IPR006016">
    <property type="entry name" value="UspA"/>
</dbReference>
<accession>A0ABN0UUW9</accession>
<gene>
    <name evidence="2" type="ORF">GCM10010492_74210</name>
</gene>
<dbReference type="RefSeq" id="WP_343939957.1">
    <property type="nucleotide sequence ID" value="NZ_BAAABU010000033.1"/>
</dbReference>
<evidence type="ECO:0000259" key="1">
    <source>
        <dbReference type="Pfam" id="PF00582"/>
    </source>
</evidence>
<keyword evidence="3" id="KW-1185">Reference proteome</keyword>
<name>A0ABN0UUW9_9PSEU</name>
<organism evidence="2 3">
    <name type="scientific">Saccharothrix mutabilis subsp. mutabilis</name>
    <dbReference type="NCBI Taxonomy" id="66855"/>
    <lineage>
        <taxon>Bacteria</taxon>
        <taxon>Bacillati</taxon>
        <taxon>Actinomycetota</taxon>
        <taxon>Actinomycetes</taxon>
        <taxon>Pseudonocardiales</taxon>
        <taxon>Pseudonocardiaceae</taxon>
        <taxon>Saccharothrix</taxon>
    </lineage>
</organism>
<proteinExistence type="predicted"/>
<evidence type="ECO:0000313" key="3">
    <source>
        <dbReference type="Proteomes" id="UP001500416"/>
    </source>
</evidence>
<dbReference type="SUPFAM" id="SSF52402">
    <property type="entry name" value="Adenine nucleotide alpha hydrolases-like"/>
    <property type="match status" value="1"/>
</dbReference>
<sequence>MTAPVVVAADRTPAGAAALGWATGFAHLLGAPLETCPGDPPDLLVAAARARAVVVGHAGPFALHRPLLAVVDHAACDVVVVRGDPRPTFDRVTALVTGTAHDAPVLAEAVELARLRGCALRVLHAVPPLPVRVDDAQWPVAHADQLLRGVRHTSVLARMHPHEAITRYADTDLLVTGDPGPVTRAALHHATCPVLVVRHPAVPHVPAQRDPRVTAAR</sequence>
<dbReference type="EMBL" id="BAAABU010000033">
    <property type="protein sequence ID" value="GAA0262297.1"/>
    <property type="molecule type" value="Genomic_DNA"/>
</dbReference>
<dbReference type="Gene3D" id="3.40.50.12370">
    <property type="match status" value="1"/>
</dbReference>
<comment type="caution">
    <text evidence="2">The sequence shown here is derived from an EMBL/GenBank/DDBJ whole genome shotgun (WGS) entry which is preliminary data.</text>
</comment>
<dbReference type="Proteomes" id="UP001500416">
    <property type="component" value="Unassembled WGS sequence"/>
</dbReference>
<reference evidence="2 3" key="1">
    <citation type="journal article" date="2019" name="Int. J. Syst. Evol. Microbiol.">
        <title>The Global Catalogue of Microorganisms (GCM) 10K type strain sequencing project: providing services to taxonomists for standard genome sequencing and annotation.</title>
        <authorList>
            <consortium name="The Broad Institute Genomics Platform"/>
            <consortium name="The Broad Institute Genome Sequencing Center for Infectious Disease"/>
            <person name="Wu L."/>
            <person name="Ma J."/>
        </authorList>
    </citation>
    <scope>NUCLEOTIDE SEQUENCE [LARGE SCALE GENOMIC DNA]</scope>
    <source>
        <strain evidence="2 3">JCM 3380</strain>
    </source>
</reference>